<gene>
    <name evidence="1" type="ORF">BS47DRAFT_1486466</name>
</gene>
<proteinExistence type="predicted"/>
<organism evidence="1 2">
    <name type="scientific">Hydnum rufescens UP504</name>
    <dbReference type="NCBI Taxonomy" id="1448309"/>
    <lineage>
        <taxon>Eukaryota</taxon>
        <taxon>Fungi</taxon>
        <taxon>Dikarya</taxon>
        <taxon>Basidiomycota</taxon>
        <taxon>Agaricomycotina</taxon>
        <taxon>Agaricomycetes</taxon>
        <taxon>Cantharellales</taxon>
        <taxon>Hydnaceae</taxon>
        <taxon>Hydnum</taxon>
    </lineage>
</organism>
<protein>
    <submittedName>
        <fullName evidence="1">Uncharacterized protein</fullName>
    </submittedName>
</protein>
<evidence type="ECO:0000313" key="2">
    <source>
        <dbReference type="Proteomes" id="UP000886523"/>
    </source>
</evidence>
<accession>A0A9P6AU58</accession>
<comment type="caution">
    <text evidence="1">The sequence shown here is derived from an EMBL/GenBank/DDBJ whole genome shotgun (WGS) entry which is preliminary data.</text>
</comment>
<reference evidence="1" key="1">
    <citation type="journal article" date="2020" name="Nat. Commun.">
        <title>Large-scale genome sequencing of mycorrhizal fungi provides insights into the early evolution of symbiotic traits.</title>
        <authorList>
            <person name="Miyauchi S."/>
            <person name="Kiss E."/>
            <person name="Kuo A."/>
            <person name="Drula E."/>
            <person name="Kohler A."/>
            <person name="Sanchez-Garcia M."/>
            <person name="Morin E."/>
            <person name="Andreopoulos B."/>
            <person name="Barry K.W."/>
            <person name="Bonito G."/>
            <person name="Buee M."/>
            <person name="Carver A."/>
            <person name="Chen C."/>
            <person name="Cichocki N."/>
            <person name="Clum A."/>
            <person name="Culley D."/>
            <person name="Crous P.W."/>
            <person name="Fauchery L."/>
            <person name="Girlanda M."/>
            <person name="Hayes R.D."/>
            <person name="Keri Z."/>
            <person name="LaButti K."/>
            <person name="Lipzen A."/>
            <person name="Lombard V."/>
            <person name="Magnuson J."/>
            <person name="Maillard F."/>
            <person name="Murat C."/>
            <person name="Nolan M."/>
            <person name="Ohm R.A."/>
            <person name="Pangilinan J."/>
            <person name="Pereira M.F."/>
            <person name="Perotto S."/>
            <person name="Peter M."/>
            <person name="Pfister S."/>
            <person name="Riley R."/>
            <person name="Sitrit Y."/>
            <person name="Stielow J.B."/>
            <person name="Szollosi G."/>
            <person name="Zifcakova L."/>
            <person name="Stursova M."/>
            <person name="Spatafora J.W."/>
            <person name="Tedersoo L."/>
            <person name="Vaario L.M."/>
            <person name="Yamada A."/>
            <person name="Yan M."/>
            <person name="Wang P."/>
            <person name="Xu J."/>
            <person name="Bruns T."/>
            <person name="Baldrian P."/>
            <person name="Vilgalys R."/>
            <person name="Dunand C."/>
            <person name="Henrissat B."/>
            <person name="Grigoriev I.V."/>
            <person name="Hibbett D."/>
            <person name="Nagy L.G."/>
            <person name="Martin F.M."/>
        </authorList>
    </citation>
    <scope>NUCLEOTIDE SEQUENCE</scope>
    <source>
        <strain evidence="1">UP504</strain>
    </source>
</reference>
<sequence length="236" mass="26757">MILQRVRLTLGLCGSITPHSDPEFDLFCLRGRTIRTPSRLCIRRNLRGRPTPFLIYLGIQVPFHATKQRVPSVNRSYPRSSDAFGGSAHLAPAPLGRPMSDTSKYRRSRSITTLQGYQSLVRLQYTSNARYSSARDSKLNGRQLRAGVMIRGTGIIKPEAKACGRHHEILFLNFSVPLRRTFHVTDLETRDWCLLVLAIDKESWMRELANSVQIRDLSGLSYHRGAERSKVEHLGS</sequence>
<name>A0A9P6AU58_9AGAM</name>
<dbReference type="AlphaFoldDB" id="A0A9P6AU58"/>
<keyword evidence="2" id="KW-1185">Reference proteome</keyword>
<evidence type="ECO:0000313" key="1">
    <source>
        <dbReference type="EMBL" id="KAF9512074.1"/>
    </source>
</evidence>
<dbReference type="Proteomes" id="UP000886523">
    <property type="component" value="Unassembled WGS sequence"/>
</dbReference>
<dbReference type="EMBL" id="MU128991">
    <property type="protein sequence ID" value="KAF9512074.1"/>
    <property type="molecule type" value="Genomic_DNA"/>
</dbReference>